<evidence type="ECO:0000313" key="2">
    <source>
        <dbReference type="Proteomes" id="UP001597297"/>
    </source>
</evidence>
<sequence length="242" mass="27650">MKSITTALVTAICLTEIVSAQSNQIYKEHKSEDIIATDLNKHHPMEPNGVLVPLTHSFREQAKVDRSVALDTYFKSLITLINTADKVILHSLDYKNPIAHNFMDVVEKPNEVFLDLIVKDLYPISDSVQLPKEQKKEFLKEFIEQLSEEQIEKNAQSDYIPVYGIEIIKDEEPIYYGTLCPINKNFIIVIPDDTCHISTNSGMLDLLANIFPISDEDRKFLESDRFKNGNNPYTKALHNPKN</sequence>
<accession>A0ABW5E1T0</accession>
<evidence type="ECO:0000313" key="1">
    <source>
        <dbReference type="EMBL" id="MFD2275375.1"/>
    </source>
</evidence>
<evidence type="ECO:0008006" key="3">
    <source>
        <dbReference type="Google" id="ProtNLM"/>
    </source>
</evidence>
<gene>
    <name evidence="1" type="ORF">ACFSQZ_02735</name>
</gene>
<protein>
    <recommendedName>
        <fullName evidence="3">DUF3160 domain-containing protein</fullName>
    </recommendedName>
</protein>
<organism evidence="1 2">
    <name type="scientific">Rubritalea spongiae</name>
    <dbReference type="NCBI Taxonomy" id="430797"/>
    <lineage>
        <taxon>Bacteria</taxon>
        <taxon>Pseudomonadati</taxon>
        <taxon>Verrucomicrobiota</taxon>
        <taxon>Verrucomicrobiia</taxon>
        <taxon>Verrucomicrobiales</taxon>
        <taxon>Rubritaleaceae</taxon>
        <taxon>Rubritalea</taxon>
    </lineage>
</organism>
<name>A0ABW5E1T0_9BACT</name>
<dbReference type="Proteomes" id="UP001597297">
    <property type="component" value="Unassembled WGS sequence"/>
</dbReference>
<proteinExistence type="predicted"/>
<keyword evidence="2" id="KW-1185">Reference proteome</keyword>
<reference evidence="2" key="1">
    <citation type="journal article" date="2019" name="Int. J. Syst. Evol. Microbiol.">
        <title>The Global Catalogue of Microorganisms (GCM) 10K type strain sequencing project: providing services to taxonomists for standard genome sequencing and annotation.</title>
        <authorList>
            <consortium name="The Broad Institute Genomics Platform"/>
            <consortium name="The Broad Institute Genome Sequencing Center for Infectious Disease"/>
            <person name="Wu L."/>
            <person name="Ma J."/>
        </authorList>
    </citation>
    <scope>NUCLEOTIDE SEQUENCE [LARGE SCALE GENOMIC DNA]</scope>
    <source>
        <strain evidence="2">JCM 16545</strain>
    </source>
</reference>
<comment type="caution">
    <text evidence="1">The sequence shown here is derived from an EMBL/GenBank/DDBJ whole genome shotgun (WGS) entry which is preliminary data.</text>
</comment>
<dbReference type="EMBL" id="JBHUJC010000007">
    <property type="protein sequence ID" value="MFD2275375.1"/>
    <property type="molecule type" value="Genomic_DNA"/>
</dbReference>
<dbReference type="RefSeq" id="WP_377092525.1">
    <property type="nucleotide sequence ID" value="NZ_JBHSJM010000001.1"/>
</dbReference>